<evidence type="ECO:0000313" key="2">
    <source>
        <dbReference type="Proteomes" id="UP000001072"/>
    </source>
</evidence>
<dbReference type="RefSeq" id="XP_007406204.1">
    <property type="nucleotide sequence ID" value="XM_007406142.1"/>
</dbReference>
<dbReference type="InParanoid" id="F4RAR5"/>
<accession>F4RAR5</accession>
<proteinExistence type="predicted"/>
<evidence type="ECO:0000313" key="1">
    <source>
        <dbReference type="EMBL" id="EGG10735.1"/>
    </source>
</evidence>
<dbReference type="KEGG" id="mlr:MELLADRAFT_60279"/>
<dbReference type="AlphaFoldDB" id="F4RAR5"/>
<dbReference type="HOGENOM" id="CLU_950206_0_0_1"/>
<dbReference type="GeneID" id="18929517"/>
<dbReference type="VEuPathDB" id="FungiDB:MELLADRAFT_60279"/>
<dbReference type="Proteomes" id="UP000001072">
    <property type="component" value="Unassembled WGS sequence"/>
</dbReference>
<keyword evidence="2" id="KW-1185">Reference proteome</keyword>
<organism evidence="2">
    <name type="scientific">Melampsora larici-populina (strain 98AG31 / pathotype 3-4-7)</name>
    <name type="common">Poplar leaf rust fungus</name>
    <dbReference type="NCBI Taxonomy" id="747676"/>
    <lineage>
        <taxon>Eukaryota</taxon>
        <taxon>Fungi</taxon>
        <taxon>Dikarya</taxon>
        <taxon>Basidiomycota</taxon>
        <taxon>Pucciniomycotina</taxon>
        <taxon>Pucciniomycetes</taxon>
        <taxon>Pucciniales</taxon>
        <taxon>Melampsoraceae</taxon>
        <taxon>Melampsora</taxon>
    </lineage>
</organism>
<gene>
    <name evidence="1" type="ORF">MELLADRAFT_60279</name>
</gene>
<protein>
    <submittedName>
        <fullName evidence="1">Uncharacterized protein</fullName>
    </submittedName>
</protein>
<reference evidence="2" key="1">
    <citation type="journal article" date="2011" name="Proc. Natl. Acad. Sci. U.S.A.">
        <title>Obligate biotrophy features unraveled by the genomic analysis of rust fungi.</title>
        <authorList>
            <person name="Duplessis S."/>
            <person name="Cuomo C.A."/>
            <person name="Lin Y.-C."/>
            <person name="Aerts A."/>
            <person name="Tisserant E."/>
            <person name="Veneault-Fourrey C."/>
            <person name="Joly D.L."/>
            <person name="Hacquard S."/>
            <person name="Amselem J."/>
            <person name="Cantarel B.L."/>
            <person name="Chiu R."/>
            <person name="Coutinho P.M."/>
            <person name="Feau N."/>
            <person name="Field M."/>
            <person name="Frey P."/>
            <person name="Gelhaye E."/>
            <person name="Goldberg J."/>
            <person name="Grabherr M.G."/>
            <person name="Kodira C.D."/>
            <person name="Kohler A."/>
            <person name="Kuees U."/>
            <person name="Lindquist E.A."/>
            <person name="Lucas S.M."/>
            <person name="Mago R."/>
            <person name="Mauceli E."/>
            <person name="Morin E."/>
            <person name="Murat C."/>
            <person name="Pangilinan J.L."/>
            <person name="Park R."/>
            <person name="Pearson M."/>
            <person name="Quesneville H."/>
            <person name="Rouhier N."/>
            <person name="Sakthikumar S."/>
            <person name="Salamov A.A."/>
            <person name="Schmutz J."/>
            <person name="Selles B."/>
            <person name="Shapiro H."/>
            <person name="Tanguay P."/>
            <person name="Tuskan G.A."/>
            <person name="Henrissat B."/>
            <person name="Van de Peer Y."/>
            <person name="Rouze P."/>
            <person name="Ellis J.G."/>
            <person name="Dodds P.N."/>
            <person name="Schein J.E."/>
            <person name="Zhong S."/>
            <person name="Hamelin R.C."/>
            <person name="Grigoriev I.V."/>
            <person name="Szabo L.J."/>
            <person name="Martin F."/>
        </authorList>
    </citation>
    <scope>NUCLEOTIDE SEQUENCE [LARGE SCALE GENOMIC DNA]</scope>
    <source>
        <strain evidence="2">98AG31 / pathotype 3-4-7</strain>
    </source>
</reference>
<name>F4RAR5_MELLP</name>
<sequence length="293" mass="34247">MKDIPEVDLEDPYKLIMAHNHLGHYVEEELTSEEPSTNRWDIVDGIQRAWSKIYPGFCLGQEDLMSYNYDIFLAYPHLLAHAKWENFMQVTQQFLTSPDAFSRFLWIRPSQPYQASAYDEGYYRNIAAGMSNMEIPYPLGLEMLMHLTNYLPKGPEQLLQLIYKESVAVRHAISHVMFKEFKWPSWTNHDRSEQEMNEIKHFINVLDKITPIFSKRKMAEIHLDHVTDIQRKALDTPSESSALELLNPGTSSPNVEKWRRIFQKTSPATTMIGQTKVYWYHVIGSRMGSHHVI</sequence>
<dbReference type="EMBL" id="GL883094">
    <property type="protein sequence ID" value="EGG10735.1"/>
    <property type="molecule type" value="Genomic_DNA"/>
</dbReference>